<name>A0ABR9X8Y3_9RHOB</name>
<keyword evidence="1" id="KW-0732">Signal</keyword>
<evidence type="ECO:0000313" key="3">
    <source>
        <dbReference type="EMBL" id="MBE9640059.1"/>
    </source>
</evidence>
<feature type="signal peptide" evidence="1">
    <location>
        <begin position="1"/>
        <end position="24"/>
    </location>
</feature>
<dbReference type="InterPro" id="IPR032033">
    <property type="entry name" value="Cytochrome_P460"/>
</dbReference>
<dbReference type="Gene3D" id="3.50.70.20">
    <property type="entry name" value="Cytochrome P460"/>
    <property type="match status" value="1"/>
</dbReference>
<dbReference type="RefSeq" id="WP_194137332.1">
    <property type="nucleotide sequence ID" value="NZ_JADFFK010000025.1"/>
</dbReference>
<gene>
    <name evidence="3" type="ORF">IQ782_24705</name>
</gene>
<evidence type="ECO:0000259" key="2">
    <source>
        <dbReference type="Pfam" id="PF16694"/>
    </source>
</evidence>
<dbReference type="Pfam" id="PF16694">
    <property type="entry name" value="Cytochrome_P460"/>
    <property type="match status" value="1"/>
</dbReference>
<dbReference type="EMBL" id="JADFFK010000025">
    <property type="protein sequence ID" value="MBE9640059.1"/>
    <property type="molecule type" value="Genomic_DNA"/>
</dbReference>
<feature type="domain" description="Cytochrome P460" evidence="2">
    <location>
        <begin position="44"/>
        <end position="147"/>
    </location>
</feature>
<accession>A0ABR9X8Y3</accession>
<protein>
    <submittedName>
        <fullName evidence="3">Cytochrome P460 family protein</fullName>
    </submittedName>
</protein>
<reference evidence="3 4" key="1">
    <citation type="journal article" date="2021" name="Int. J. Syst. Evol. Microbiol.">
        <title>Salipiger mangrovisoli sp. nov., isolated from mangrove soil and the proposal for the reclassification of Paraphaeobacter pallidus as Salipiger pallidus comb. nov.</title>
        <authorList>
            <person name="Du J."/>
            <person name="Liu Y."/>
            <person name="Pei T."/>
            <person name="Deng M.R."/>
            <person name="Zhu H."/>
        </authorList>
    </citation>
    <scope>NUCLEOTIDE SEQUENCE [LARGE SCALE GENOMIC DNA]</scope>
    <source>
        <strain evidence="3 4">6D45A</strain>
    </source>
</reference>
<sequence>MGQPFATLSAGFGLAALAAIAALAEPNEVRFPDEAMLAELVHYTTVTRGDVTEFMYTSPEALAALKSGGEIPDGTQVILQDWREGEVYRLFVMEKGEGFGEAYDEASRTDDWQFQWYWPDGSINADENTQRCRSCHMSREGRNFMYTYSDARAFEQ</sequence>
<keyword evidence="4" id="KW-1185">Reference proteome</keyword>
<evidence type="ECO:0000256" key="1">
    <source>
        <dbReference type="SAM" id="SignalP"/>
    </source>
</evidence>
<dbReference type="Proteomes" id="UP000607796">
    <property type="component" value="Unassembled WGS sequence"/>
</dbReference>
<dbReference type="CDD" id="cd20716">
    <property type="entry name" value="cyt_P460_fam"/>
    <property type="match status" value="1"/>
</dbReference>
<proteinExistence type="predicted"/>
<feature type="chain" id="PRO_5046114050" evidence="1">
    <location>
        <begin position="25"/>
        <end position="156"/>
    </location>
</feature>
<dbReference type="InterPro" id="IPR038142">
    <property type="entry name" value="Cytochrome_P460_sp"/>
</dbReference>
<evidence type="ECO:0000313" key="4">
    <source>
        <dbReference type="Proteomes" id="UP000607796"/>
    </source>
</evidence>
<comment type="caution">
    <text evidence="3">The sequence shown here is derived from an EMBL/GenBank/DDBJ whole genome shotgun (WGS) entry which is preliminary data.</text>
</comment>
<organism evidence="3 4">
    <name type="scientific">Salipiger mangrovisoli</name>
    <dbReference type="NCBI Taxonomy" id="2865933"/>
    <lineage>
        <taxon>Bacteria</taxon>
        <taxon>Pseudomonadati</taxon>
        <taxon>Pseudomonadota</taxon>
        <taxon>Alphaproteobacteria</taxon>
        <taxon>Rhodobacterales</taxon>
        <taxon>Roseobacteraceae</taxon>
        <taxon>Salipiger</taxon>
    </lineage>
</organism>